<reference evidence="1 2" key="1">
    <citation type="submission" date="2024-03" db="EMBL/GenBank/DDBJ databases">
        <authorList>
            <person name="Martinez-Hernandez J."/>
        </authorList>
    </citation>
    <scope>NUCLEOTIDE SEQUENCE [LARGE SCALE GENOMIC DNA]</scope>
</reference>
<name>A0AAV1XHT9_LUPLU</name>
<protein>
    <submittedName>
        <fullName evidence="1">Uncharacterized protein</fullName>
    </submittedName>
</protein>
<sequence>MRFRVHGYFPKHTTKMLAWNTSLWDLMMSKNEQMGLLVPFLTPNTWSPQLVDRRRQEPLLPHEYAMMNE</sequence>
<dbReference type="Proteomes" id="UP001497480">
    <property type="component" value="Unassembled WGS sequence"/>
</dbReference>
<dbReference type="AlphaFoldDB" id="A0AAV1XHT9"/>
<keyword evidence="2" id="KW-1185">Reference proteome</keyword>
<gene>
    <name evidence="1" type="ORF">LLUT_LOCUS22436</name>
</gene>
<evidence type="ECO:0000313" key="1">
    <source>
        <dbReference type="EMBL" id="CAL0321376.1"/>
    </source>
</evidence>
<proteinExistence type="predicted"/>
<evidence type="ECO:0000313" key="2">
    <source>
        <dbReference type="Proteomes" id="UP001497480"/>
    </source>
</evidence>
<organism evidence="1 2">
    <name type="scientific">Lupinus luteus</name>
    <name type="common">European yellow lupine</name>
    <dbReference type="NCBI Taxonomy" id="3873"/>
    <lineage>
        <taxon>Eukaryota</taxon>
        <taxon>Viridiplantae</taxon>
        <taxon>Streptophyta</taxon>
        <taxon>Embryophyta</taxon>
        <taxon>Tracheophyta</taxon>
        <taxon>Spermatophyta</taxon>
        <taxon>Magnoliopsida</taxon>
        <taxon>eudicotyledons</taxon>
        <taxon>Gunneridae</taxon>
        <taxon>Pentapetalae</taxon>
        <taxon>rosids</taxon>
        <taxon>fabids</taxon>
        <taxon>Fabales</taxon>
        <taxon>Fabaceae</taxon>
        <taxon>Papilionoideae</taxon>
        <taxon>50 kb inversion clade</taxon>
        <taxon>genistoids sensu lato</taxon>
        <taxon>core genistoids</taxon>
        <taxon>Genisteae</taxon>
        <taxon>Lupinus</taxon>
    </lineage>
</organism>
<accession>A0AAV1XHT9</accession>
<comment type="caution">
    <text evidence="1">The sequence shown here is derived from an EMBL/GenBank/DDBJ whole genome shotgun (WGS) entry which is preliminary data.</text>
</comment>
<dbReference type="EMBL" id="CAXHTB010000015">
    <property type="protein sequence ID" value="CAL0321376.1"/>
    <property type="molecule type" value="Genomic_DNA"/>
</dbReference>